<dbReference type="Proteomes" id="UP001152485">
    <property type="component" value="Unassembled WGS sequence"/>
</dbReference>
<evidence type="ECO:0000313" key="2">
    <source>
        <dbReference type="Proteomes" id="UP001152485"/>
    </source>
</evidence>
<dbReference type="RefSeq" id="WP_261591877.1">
    <property type="nucleotide sequence ID" value="NZ_CAMAPD010000003.1"/>
</dbReference>
<comment type="caution">
    <text evidence="1">The sequence shown here is derived from an EMBL/GenBank/DDBJ whole genome shotgun (WGS) entry which is preliminary data.</text>
</comment>
<proteinExistence type="predicted"/>
<dbReference type="SUPFAM" id="SSF158544">
    <property type="entry name" value="GspK insert domain-like"/>
    <property type="match status" value="1"/>
</dbReference>
<dbReference type="EMBL" id="CAMAPD010000003">
    <property type="protein sequence ID" value="CAH9052721.1"/>
    <property type="molecule type" value="Genomic_DNA"/>
</dbReference>
<protein>
    <recommendedName>
        <fullName evidence="3">Type II secretion system protein K</fullName>
    </recommendedName>
</protein>
<dbReference type="InterPro" id="IPR038072">
    <property type="entry name" value="GspK_central_sf"/>
</dbReference>
<evidence type="ECO:0000313" key="1">
    <source>
        <dbReference type="EMBL" id="CAH9052721.1"/>
    </source>
</evidence>
<gene>
    <name evidence="1" type="ORF">PSECIP111951_00676</name>
</gene>
<organism evidence="1 2">
    <name type="scientific">Pseudoalteromonas holothuriae</name>
    <dbReference type="NCBI Taxonomy" id="2963714"/>
    <lineage>
        <taxon>Bacteria</taxon>
        <taxon>Pseudomonadati</taxon>
        <taxon>Pseudomonadota</taxon>
        <taxon>Gammaproteobacteria</taxon>
        <taxon>Alteromonadales</taxon>
        <taxon>Pseudoalteromonadaceae</taxon>
        <taxon>Pseudoalteromonas</taxon>
    </lineage>
</organism>
<accession>A0ABM9GFE5</accession>
<evidence type="ECO:0008006" key="3">
    <source>
        <dbReference type="Google" id="ProtNLM"/>
    </source>
</evidence>
<sequence>MRVQGIALVQVLILTALITIFALFISSSAREQIQVASWSNDRAKADLLIKSTYAELVFSLLSYERARLAVTDGGTILTEKWNFFGHPFFLGKSVEVRVQDLAGKISLHFFERTRMERLLRQGRVSEDRIGLIIDHLLDWQDTDNIARPQGFEGTNRLSVRDGFVTDFTDFEHMVNLKPEEKSLLSKNTTIYFNGSFNPLTASKTLLAAETDETSAEQLDLIRKQRDIAPSEYRRITGKGSDTDIRLYPSASLEIIITANVGEARISKTFVVGLKRNSKGKIEPVNVLYEKG</sequence>
<reference evidence="1 2" key="1">
    <citation type="submission" date="2022-07" db="EMBL/GenBank/DDBJ databases">
        <authorList>
            <person name="Criscuolo A."/>
        </authorList>
    </citation>
    <scope>NUCLEOTIDE SEQUENCE [LARGE SCALE GENOMIC DNA]</scope>
    <source>
        <strain evidence="2">CIP 111951</strain>
    </source>
</reference>
<name>A0ABM9GFE5_9GAMM</name>